<sequence>MKLTPPTLCDLCHQQQPSFYCSSDSAFLCSDCDFQVHTANFLVARHVRLSLCSHCKSFHHTASSSSPSSSSSSSSSCVSSNNCSTKITPVVSDWKTRDVLENWCTRLGVGGGVIEVARHAFESWLAHRWVWPYRVGLAASLWLGLLRFTKDDEKKKIRMRGLLKRLEEITGVPARSIVVAESKLESMLRMMKHRRGQQQQEDVQEGWAEC</sequence>
<evidence type="ECO:0000313" key="1">
    <source>
        <dbReference type="EMBL" id="KAI3737815.1"/>
    </source>
</evidence>
<comment type="caution">
    <text evidence="1">The sequence shown here is derived from an EMBL/GenBank/DDBJ whole genome shotgun (WGS) entry which is preliminary data.</text>
</comment>
<reference evidence="2" key="1">
    <citation type="journal article" date="2022" name="Mol. Ecol. Resour.">
        <title>The genomes of chicory, endive, great burdock and yacon provide insights into Asteraceae palaeo-polyploidization history and plant inulin production.</title>
        <authorList>
            <person name="Fan W."/>
            <person name="Wang S."/>
            <person name="Wang H."/>
            <person name="Wang A."/>
            <person name="Jiang F."/>
            <person name="Liu H."/>
            <person name="Zhao H."/>
            <person name="Xu D."/>
            <person name="Zhang Y."/>
        </authorList>
    </citation>
    <scope>NUCLEOTIDE SEQUENCE [LARGE SCALE GENOMIC DNA]</scope>
    <source>
        <strain evidence="2">cv. Punajuju</strain>
    </source>
</reference>
<reference evidence="1 2" key="2">
    <citation type="journal article" date="2022" name="Mol. Ecol. Resour.">
        <title>The genomes of chicory, endive, great burdock and yacon provide insights into Asteraceae paleo-polyploidization history and plant inulin production.</title>
        <authorList>
            <person name="Fan W."/>
            <person name="Wang S."/>
            <person name="Wang H."/>
            <person name="Wang A."/>
            <person name="Jiang F."/>
            <person name="Liu H."/>
            <person name="Zhao H."/>
            <person name="Xu D."/>
            <person name="Zhang Y."/>
        </authorList>
    </citation>
    <scope>NUCLEOTIDE SEQUENCE [LARGE SCALE GENOMIC DNA]</scope>
    <source>
        <strain evidence="2">cv. Punajuju</strain>
        <tissue evidence="1">Leaves</tissue>
    </source>
</reference>
<dbReference type="EMBL" id="CM042013">
    <property type="protein sequence ID" value="KAI3737815.1"/>
    <property type="molecule type" value="Genomic_DNA"/>
</dbReference>
<name>A0ACB9CU84_CICIN</name>
<proteinExistence type="predicted"/>
<gene>
    <name evidence="1" type="ORF">L2E82_27828</name>
</gene>
<accession>A0ACB9CU84</accession>
<organism evidence="1 2">
    <name type="scientific">Cichorium intybus</name>
    <name type="common">Chicory</name>
    <dbReference type="NCBI Taxonomy" id="13427"/>
    <lineage>
        <taxon>Eukaryota</taxon>
        <taxon>Viridiplantae</taxon>
        <taxon>Streptophyta</taxon>
        <taxon>Embryophyta</taxon>
        <taxon>Tracheophyta</taxon>
        <taxon>Spermatophyta</taxon>
        <taxon>Magnoliopsida</taxon>
        <taxon>eudicotyledons</taxon>
        <taxon>Gunneridae</taxon>
        <taxon>Pentapetalae</taxon>
        <taxon>asterids</taxon>
        <taxon>campanulids</taxon>
        <taxon>Asterales</taxon>
        <taxon>Asteraceae</taxon>
        <taxon>Cichorioideae</taxon>
        <taxon>Cichorieae</taxon>
        <taxon>Cichoriinae</taxon>
        <taxon>Cichorium</taxon>
    </lineage>
</organism>
<keyword evidence="2" id="KW-1185">Reference proteome</keyword>
<protein>
    <submittedName>
        <fullName evidence="1">Uncharacterized protein</fullName>
    </submittedName>
</protein>
<evidence type="ECO:0000313" key="2">
    <source>
        <dbReference type="Proteomes" id="UP001055811"/>
    </source>
</evidence>
<dbReference type="Proteomes" id="UP001055811">
    <property type="component" value="Linkage Group LG05"/>
</dbReference>